<dbReference type="OMA" id="ICSPRRY"/>
<protein>
    <recommendedName>
        <fullName evidence="4">B30.2/SPRY domain-containing protein</fullName>
    </recommendedName>
</protein>
<dbReference type="GO" id="GO:0005737">
    <property type="term" value="C:cytoplasm"/>
    <property type="evidence" value="ECO:0007669"/>
    <property type="project" value="UniProtKB-ARBA"/>
</dbReference>
<dbReference type="InterPro" id="IPR003879">
    <property type="entry name" value="Butyrophylin_SPRY"/>
</dbReference>
<dbReference type="CDD" id="cd16040">
    <property type="entry name" value="SPRY_PRY_SNTX"/>
    <property type="match status" value="1"/>
</dbReference>
<keyword evidence="6" id="KW-1185">Reference proteome</keyword>
<reference evidence="5" key="2">
    <citation type="submission" date="2025-08" db="UniProtKB">
        <authorList>
            <consortium name="Ensembl"/>
        </authorList>
    </citation>
    <scope>IDENTIFICATION</scope>
</reference>
<feature type="domain" description="B30.2/SPRY" evidence="4">
    <location>
        <begin position="38"/>
        <end position="228"/>
    </location>
</feature>
<dbReference type="PANTHER" id="PTHR25465">
    <property type="entry name" value="B-BOX DOMAIN CONTAINING"/>
    <property type="match status" value="1"/>
</dbReference>
<dbReference type="InterPro" id="IPR043136">
    <property type="entry name" value="B30.2/SPRY_sf"/>
</dbReference>
<dbReference type="Pfam" id="PF13765">
    <property type="entry name" value="PRY"/>
    <property type="match status" value="1"/>
</dbReference>
<evidence type="ECO:0000259" key="4">
    <source>
        <dbReference type="PROSITE" id="PS50188"/>
    </source>
</evidence>
<dbReference type="InterPro" id="IPR006574">
    <property type="entry name" value="PRY"/>
</dbReference>
<evidence type="ECO:0000313" key="5">
    <source>
        <dbReference type="Ensembl" id="ENSSFAP00005029523.1"/>
    </source>
</evidence>
<evidence type="ECO:0000256" key="3">
    <source>
        <dbReference type="ARBA" id="ARBA00022833"/>
    </source>
</evidence>
<reference evidence="5" key="3">
    <citation type="submission" date="2025-09" db="UniProtKB">
        <authorList>
            <consortium name="Ensembl"/>
        </authorList>
    </citation>
    <scope>IDENTIFICATION</scope>
</reference>
<dbReference type="SUPFAM" id="SSF49899">
    <property type="entry name" value="Concanavalin A-like lectins/glucanases"/>
    <property type="match status" value="1"/>
</dbReference>
<keyword evidence="2" id="KW-0863">Zinc-finger</keyword>
<dbReference type="SMART" id="SM00589">
    <property type="entry name" value="PRY"/>
    <property type="match status" value="1"/>
</dbReference>
<evidence type="ECO:0000256" key="2">
    <source>
        <dbReference type="ARBA" id="ARBA00022771"/>
    </source>
</evidence>
<dbReference type="AlphaFoldDB" id="A0A672HJT6"/>
<organism evidence="5 6">
    <name type="scientific">Salarias fasciatus</name>
    <name type="common">Jewelled blenny</name>
    <name type="synonym">Blennius fasciatus</name>
    <dbReference type="NCBI Taxonomy" id="181472"/>
    <lineage>
        <taxon>Eukaryota</taxon>
        <taxon>Metazoa</taxon>
        <taxon>Chordata</taxon>
        <taxon>Craniata</taxon>
        <taxon>Vertebrata</taxon>
        <taxon>Euteleostomi</taxon>
        <taxon>Actinopterygii</taxon>
        <taxon>Neopterygii</taxon>
        <taxon>Teleostei</taxon>
        <taxon>Neoteleostei</taxon>
        <taxon>Acanthomorphata</taxon>
        <taxon>Ovalentaria</taxon>
        <taxon>Blenniimorphae</taxon>
        <taxon>Blenniiformes</taxon>
        <taxon>Blennioidei</taxon>
        <taxon>Blenniidae</taxon>
        <taxon>Salariinae</taxon>
        <taxon>Salarias</taxon>
    </lineage>
</organism>
<reference evidence="5" key="1">
    <citation type="submission" date="2019-06" db="EMBL/GenBank/DDBJ databases">
        <authorList>
            <consortium name="Wellcome Sanger Institute Data Sharing"/>
        </authorList>
    </citation>
    <scope>NUCLEOTIDE SEQUENCE [LARGE SCALE GENOMIC DNA]</scope>
</reference>
<dbReference type="GO" id="GO:0008270">
    <property type="term" value="F:zinc ion binding"/>
    <property type="evidence" value="ECO:0007669"/>
    <property type="project" value="UniProtKB-KW"/>
</dbReference>
<dbReference type="InterPro" id="IPR001870">
    <property type="entry name" value="B30.2/SPRY"/>
</dbReference>
<dbReference type="Proteomes" id="UP000472267">
    <property type="component" value="Chromosome 18"/>
</dbReference>
<dbReference type="PANTHER" id="PTHR25465:SF5">
    <property type="entry name" value="E3 UBIQUITIN_ISG15 LIGASE TRIM25-RELATED"/>
    <property type="match status" value="1"/>
</dbReference>
<evidence type="ECO:0000313" key="6">
    <source>
        <dbReference type="Proteomes" id="UP000472267"/>
    </source>
</evidence>
<dbReference type="InterPro" id="IPR013320">
    <property type="entry name" value="ConA-like_dom_sf"/>
</dbReference>
<dbReference type="PROSITE" id="PS50188">
    <property type="entry name" value="B302_SPRY"/>
    <property type="match status" value="1"/>
</dbReference>
<sequence length="231" mass="25490">PRGPSPNTSGLSDAGEKLEEILGKEYAKMSMTLAKASMPSPNADLETRADFLQYACPIELDPNTANPHLSLSNRNRKVAFLSGEQDYPKHSNRFNYSWQVLSRQSLTGRCYLEVERSSSGVVVAVAYKSMGRAGIFSDCVFGLNDKSWALDCFEFRHNEVKTAITATWTPRVGVFLDHSAGVLCFYGISDTMTLLHRVQTTFTEPLHAGLWLSNGATAELCSLQPDRSNTV</sequence>
<name>A0A672HJT6_SALFA</name>
<accession>A0A672HJT6</accession>
<dbReference type="PRINTS" id="PR01407">
    <property type="entry name" value="BUTYPHLNCDUF"/>
</dbReference>
<evidence type="ECO:0000256" key="1">
    <source>
        <dbReference type="ARBA" id="ARBA00022723"/>
    </source>
</evidence>
<keyword evidence="1" id="KW-0479">Metal-binding</keyword>
<proteinExistence type="predicted"/>
<dbReference type="InParanoid" id="A0A672HJT6"/>
<dbReference type="Ensembl" id="ENSSFAT00005030608.1">
    <property type="protein sequence ID" value="ENSSFAP00005029523.1"/>
    <property type="gene ID" value="ENSSFAG00005015003.1"/>
</dbReference>
<dbReference type="InterPro" id="IPR051051">
    <property type="entry name" value="E3_ubiq-ligase_TRIM/RNF"/>
</dbReference>
<keyword evidence="3" id="KW-0862">Zinc</keyword>
<dbReference type="Gene3D" id="2.60.120.920">
    <property type="match status" value="1"/>
</dbReference>